<dbReference type="PROSITE" id="PS00350">
    <property type="entry name" value="MADS_BOX_1"/>
    <property type="match status" value="1"/>
</dbReference>
<dbReference type="GO" id="GO:0031011">
    <property type="term" value="C:Ino80 complex"/>
    <property type="evidence" value="ECO:0007669"/>
    <property type="project" value="InterPro"/>
</dbReference>
<dbReference type="InterPro" id="IPR002100">
    <property type="entry name" value="TF_MADSbox"/>
</dbReference>
<dbReference type="InterPro" id="IPR036879">
    <property type="entry name" value="TF_MADSbox_sf"/>
</dbReference>
<dbReference type="AlphaFoldDB" id="A0AAN9MC41"/>
<reference evidence="11 12" key="1">
    <citation type="submission" date="2024-01" db="EMBL/GenBank/DDBJ databases">
        <title>The genomes of 5 underutilized Papilionoideae crops provide insights into root nodulation and disease resistanc.</title>
        <authorList>
            <person name="Jiang F."/>
        </authorList>
    </citation>
    <scope>NUCLEOTIDE SEQUENCE [LARGE SCALE GENOMIC DNA]</scope>
    <source>
        <strain evidence="11">LVBAO_FW01</strain>
        <tissue evidence="11">Leaves</tissue>
    </source>
</reference>
<dbReference type="Gene3D" id="3.40.1810.10">
    <property type="entry name" value="Transcription factor, MADS-box"/>
    <property type="match status" value="1"/>
</dbReference>
<proteinExistence type="predicted"/>
<dbReference type="SUPFAM" id="SSF49879">
    <property type="entry name" value="SMAD/FHA domain"/>
    <property type="match status" value="1"/>
</dbReference>
<feature type="coiled-coil region" evidence="6">
    <location>
        <begin position="77"/>
        <end position="111"/>
    </location>
</feature>
<name>A0AAN9MC41_CANGL</name>
<keyword evidence="5" id="KW-0539">Nucleus</keyword>
<dbReference type="GO" id="GO:0045944">
    <property type="term" value="P:positive regulation of transcription by RNA polymerase II"/>
    <property type="evidence" value="ECO:0007669"/>
    <property type="project" value="InterPro"/>
</dbReference>
<evidence type="ECO:0000256" key="6">
    <source>
        <dbReference type="SAM" id="Coils"/>
    </source>
</evidence>
<feature type="domain" description="K-box" evidence="10">
    <location>
        <begin position="84"/>
        <end position="174"/>
    </location>
</feature>
<dbReference type="InterPro" id="IPR025999">
    <property type="entry name" value="MCRS_N"/>
</dbReference>
<dbReference type="SMART" id="SM00432">
    <property type="entry name" value="MADS"/>
    <property type="match status" value="1"/>
</dbReference>
<organism evidence="11 12">
    <name type="scientific">Canavalia gladiata</name>
    <name type="common">Sword bean</name>
    <name type="synonym">Dolichos gladiatus</name>
    <dbReference type="NCBI Taxonomy" id="3824"/>
    <lineage>
        <taxon>Eukaryota</taxon>
        <taxon>Viridiplantae</taxon>
        <taxon>Streptophyta</taxon>
        <taxon>Embryophyta</taxon>
        <taxon>Tracheophyta</taxon>
        <taxon>Spermatophyta</taxon>
        <taxon>Magnoliopsida</taxon>
        <taxon>eudicotyledons</taxon>
        <taxon>Gunneridae</taxon>
        <taxon>Pentapetalae</taxon>
        <taxon>rosids</taxon>
        <taxon>fabids</taxon>
        <taxon>Fabales</taxon>
        <taxon>Fabaceae</taxon>
        <taxon>Papilionoideae</taxon>
        <taxon>50 kb inversion clade</taxon>
        <taxon>NPAAA clade</taxon>
        <taxon>indigoferoid/millettioid clade</taxon>
        <taxon>Phaseoleae</taxon>
        <taxon>Canavalia</taxon>
    </lineage>
</organism>
<gene>
    <name evidence="11" type="ORF">VNO77_11393</name>
</gene>
<dbReference type="PROSITE" id="PS50066">
    <property type="entry name" value="MADS_BOX_2"/>
    <property type="match status" value="1"/>
</dbReference>
<dbReference type="GO" id="GO:0046983">
    <property type="term" value="F:protein dimerization activity"/>
    <property type="evidence" value="ECO:0007669"/>
    <property type="project" value="InterPro"/>
</dbReference>
<dbReference type="Pfam" id="PF00319">
    <property type="entry name" value="SRF-TF"/>
    <property type="match status" value="1"/>
</dbReference>
<dbReference type="CDD" id="cd22687">
    <property type="entry name" value="FHA_MCRS1"/>
    <property type="match status" value="1"/>
</dbReference>
<dbReference type="InterPro" id="IPR008984">
    <property type="entry name" value="SMAD_FHA_dom_sf"/>
</dbReference>
<dbReference type="Proteomes" id="UP001367508">
    <property type="component" value="Unassembled WGS sequence"/>
</dbReference>
<dbReference type="Pfam" id="PF01486">
    <property type="entry name" value="K-box"/>
    <property type="match status" value="1"/>
</dbReference>
<dbReference type="InterPro" id="IPR037912">
    <property type="entry name" value="MCRS1"/>
</dbReference>
<dbReference type="PANTHER" id="PTHR13233">
    <property type="entry name" value="MICROSPHERULE PROTEIN 1"/>
    <property type="match status" value="1"/>
</dbReference>
<evidence type="ECO:0000256" key="4">
    <source>
        <dbReference type="ARBA" id="ARBA00023163"/>
    </source>
</evidence>
<evidence type="ECO:0000256" key="7">
    <source>
        <dbReference type="SAM" id="MobiDB-lite"/>
    </source>
</evidence>
<dbReference type="GO" id="GO:0044545">
    <property type="term" value="C:NSL complex"/>
    <property type="evidence" value="ECO:0007669"/>
    <property type="project" value="TreeGrafter"/>
</dbReference>
<evidence type="ECO:0000256" key="5">
    <source>
        <dbReference type="ARBA" id="ARBA00023242"/>
    </source>
</evidence>
<dbReference type="GO" id="GO:0071339">
    <property type="term" value="C:MLL1 complex"/>
    <property type="evidence" value="ECO:0007669"/>
    <property type="project" value="InterPro"/>
</dbReference>
<protein>
    <submittedName>
        <fullName evidence="11">Uncharacterized protein</fullName>
    </submittedName>
</protein>
<keyword evidence="12" id="KW-1185">Reference proteome</keyword>
<dbReference type="GO" id="GO:0003700">
    <property type="term" value="F:DNA-binding transcription factor activity"/>
    <property type="evidence" value="ECO:0007669"/>
    <property type="project" value="InterPro"/>
</dbReference>
<dbReference type="GO" id="GO:0002151">
    <property type="term" value="F:G-quadruplex RNA binding"/>
    <property type="evidence" value="ECO:0007669"/>
    <property type="project" value="InterPro"/>
</dbReference>
<dbReference type="InterPro" id="IPR033896">
    <property type="entry name" value="MEF2-like_N"/>
</dbReference>
<dbReference type="InterPro" id="IPR000253">
    <property type="entry name" value="FHA_dom"/>
</dbReference>
<dbReference type="Pfam" id="PF00498">
    <property type="entry name" value="FHA"/>
    <property type="match status" value="1"/>
</dbReference>
<dbReference type="PRINTS" id="PR00404">
    <property type="entry name" value="MADSDOMAIN"/>
</dbReference>
<evidence type="ECO:0000256" key="3">
    <source>
        <dbReference type="ARBA" id="ARBA00023125"/>
    </source>
</evidence>
<evidence type="ECO:0000313" key="12">
    <source>
        <dbReference type="Proteomes" id="UP001367508"/>
    </source>
</evidence>
<dbReference type="SMART" id="SM00240">
    <property type="entry name" value="FHA"/>
    <property type="match status" value="1"/>
</dbReference>
<feature type="compositionally biased region" description="Polar residues" evidence="7">
    <location>
        <begin position="861"/>
        <end position="880"/>
    </location>
</feature>
<dbReference type="FunFam" id="2.60.200.20:FF:000052">
    <property type="entry name" value="Microspherule protein 1"/>
    <property type="match status" value="1"/>
</dbReference>
<keyword evidence="2" id="KW-0805">Transcription regulation</keyword>
<keyword evidence="6" id="KW-0175">Coiled coil</keyword>
<dbReference type="PROSITE" id="PS50006">
    <property type="entry name" value="FHA_DOMAIN"/>
    <property type="match status" value="1"/>
</dbReference>
<keyword evidence="4" id="KW-0804">Transcription</keyword>
<comment type="caution">
    <text evidence="11">The sequence shown here is derived from an EMBL/GenBank/DDBJ whole genome shotgun (WGS) entry which is preliminary data.</text>
</comment>
<accession>A0AAN9MC41</accession>
<dbReference type="GO" id="GO:0000977">
    <property type="term" value="F:RNA polymerase II transcription regulatory region sequence-specific DNA binding"/>
    <property type="evidence" value="ECO:0007669"/>
    <property type="project" value="InterPro"/>
</dbReference>
<sequence length="1109" mass="123280">MARGKIQIKRIENTTNRQVTYSKRRNGLFKKANELTVLCDAKVSIIMFSSTGKLHEYISPSTSTKQFFDQYQMTLGIDLWTSHYENMQENLKKLKEVNRNLRKEIRQRMGDCLNDLSMEDLKFLEEEMDKAAKVVRERKYKVITNQIDTQRKKCNNEVQVHNRLLRDLDARAEDPRYGLLENGGEYESIIGLSNLGPRMFALSLQPTHPNAHSGAGSDLTTYPLLFYLRLQVRARVTFTQGFEFASGIETTKTREIQRECGAMGALATFAPWTPEDDLLLKNAVEAGASLESLAKGAVQFSRRYGIREIQDRWYSLLYDPVISAEASACMTNFELSASPLPSKFFKFGPSKERKVVSVKRKSESVRTLYYAMRKRIHNNSLTSMDLSFLVDPENGNYVVNGSEPLSENCIPESATANHFSNLDPPEYAFPENMMDDNVASNGVTAHAYCTGVDNPVEENFPVEQKSILKEEPQILGDNMSLNGAAEDLDVPKELAIDGWIGDNSLERMPLSTLDHINHDPGNLCSEFDEDNVFDSPELECGTSFNLSPLPEMPIWKTDESIQESDMPCDGFQNSIDCGEAYLAELSNSLFNFSSDEEFFLMDVNGKDGIENSYYDGLSSLLLNSPNGVNPDQIPKKDETGTLMASEAHAINVSVSCHAEVDDNPGSHSSGAQVVHKSDFPMPSSTSAKDPQFPELINGIICCTLNTEDPEVPSNDDVFLPFDEPPSIFSSLPKSTFKELNRPVSSSVQDYGFNNDRASERAKILMHVEKKTPVESHASSQMMGSHCFPGPAGGSKVKCELPASHTSHTVSKGAVTVSGGLGGNDAATTADGLLHSNQKEEATNVGLVKHLNSHVTNSLIKKSATGSNDFKNHPQPNGSSMKNEHELTLPLQDHQLQHAEVRSSDVPGSEPVVNPLTLDEEEQYIESDDEIPSYSDVEAMVLDMDLDPDDDQDSPCNEEVSRYQHAESKRAIMRLEQGARSCIQRAIDTHGAFAILYGRHSKHYIKKTEVLLGRATEGVPVDIDLGKGGYSNAISRRQAIIKMDKDGSFYIKNFGKSSILVNSKEVHTGQSQKLHSNYLIEVRGMPLIFEINESRVKQYLDHISDNSQTL</sequence>
<keyword evidence="3" id="KW-0238">DNA-binding</keyword>
<feature type="region of interest" description="Disordered" evidence="7">
    <location>
        <begin position="658"/>
        <end position="691"/>
    </location>
</feature>
<dbReference type="InterPro" id="IPR002487">
    <property type="entry name" value="TF_Kbox"/>
</dbReference>
<evidence type="ECO:0000256" key="2">
    <source>
        <dbReference type="ARBA" id="ARBA00023015"/>
    </source>
</evidence>
<feature type="region of interest" description="Disordered" evidence="7">
    <location>
        <begin position="861"/>
        <end position="882"/>
    </location>
</feature>
<dbReference type="EMBL" id="JAYMYQ010000002">
    <property type="protein sequence ID" value="KAK7351732.1"/>
    <property type="molecule type" value="Genomic_DNA"/>
</dbReference>
<dbReference type="Gene3D" id="2.60.200.20">
    <property type="match status" value="1"/>
</dbReference>
<evidence type="ECO:0000259" key="9">
    <source>
        <dbReference type="PROSITE" id="PS50066"/>
    </source>
</evidence>
<evidence type="ECO:0000259" key="10">
    <source>
        <dbReference type="PROSITE" id="PS51297"/>
    </source>
</evidence>
<dbReference type="Pfam" id="PF13325">
    <property type="entry name" value="MCRS_N"/>
    <property type="match status" value="1"/>
</dbReference>
<comment type="subcellular location">
    <subcellularLocation>
        <location evidence="1">Nucleus</location>
    </subcellularLocation>
</comment>
<evidence type="ECO:0000259" key="8">
    <source>
        <dbReference type="PROSITE" id="PS50006"/>
    </source>
</evidence>
<feature type="domain" description="MADS-box" evidence="9">
    <location>
        <begin position="1"/>
        <end position="61"/>
    </location>
</feature>
<evidence type="ECO:0000313" key="11">
    <source>
        <dbReference type="EMBL" id="KAK7351732.1"/>
    </source>
</evidence>
<dbReference type="SUPFAM" id="SSF55455">
    <property type="entry name" value="SRF-like"/>
    <property type="match status" value="1"/>
</dbReference>
<dbReference type="CDD" id="cd00265">
    <property type="entry name" value="MADS_MEF2_like"/>
    <property type="match status" value="1"/>
</dbReference>
<evidence type="ECO:0000256" key="1">
    <source>
        <dbReference type="ARBA" id="ARBA00004123"/>
    </source>
</evidence>
<feature type="domain" description="FHA" evidence="8">
    <location>
        <begin position="1009"/>
        <end position="1065"/>
    </location>
</feature>
<dbReference type="PANTHER" id="PTHR13233:SF0">
    <property type="entry name" value="MICROSPHERULE PROTEIN 1"/>
    <property type="match status" value="1"/>
</dbReference>
<dbReference type="PROSITE" id="PS51297">
    <property type="entry name" value="K_BOX"/>
    <property type="match status" value="1"/>
</dbReference>